<dbReference type="Proteomes" id="UP001480595">
    <property type="component" value="Unassembled WGS sequence"/>
</dbReference>
<evidence type="ECO:0000313" key="2">
    <source>
        <dbReference type="Proteomes" id="UP001480595"/>
    </source>
</evidence>
<organism evidence="1 2">
    <name type="scientific">Apiospora phragmitis</name>
    <dbReference type="NCBI Taxonomy" id="2905665"/>
    <lineage>
        <taxon>Eukaryota</taxon>
        <taxon>Fungi</taxon>
        <taxon>Dikarya</taxon>
        <taxon>Ascomycota</taxon>
        <taxon>Pezizomycotina</taxon>
        <taxon>Sordariomycetes</taxon>
        <taxon>Xylariomycetidae</taxon>
        <taxon>Amphisphaeriales</taxon>
        <taxon>Apiosporaceae</taxon>
        <taxon>Apiospora</taxon>
    </lineage>
</organism>
<dbReference type="GeneID" id="92094958"/>
<dbReference type="EMBL" id="JAQQWL010000011">
    <property type="protein sequence ID" value="KAK8048756.1"/>
    <property type="molecule type" value="Genomic_DNA"/>
</dbReference>
<gene>
    <name evidence="1" type="ORF">PG994_010486</name>
</gene>
<keyword evidence="2" id="KW-1185">Reference proteome</keyword>
<evidence type="ECO:0000313" key="1">
    <source>
        <dbReference type="EMBL" id="KAK8048756.1"/>
    </source>
</evidence>
<protein>
    <submittedName>
        <fullName evidence="1">Uncharacterized protein</fullName>
    </submittedName>
</protein>
<dbReference type="RefSeq" id="XP_066711005.1">
    <property type="nucleotide sequence ID" value="XM_066861895.1"/>
</dbReference>
<reference evidence="1 2" key="1">
    <citation type="submission" date="2023-01" db="EMBL/GenBank/DDBJ databases">
        <title>Analysis of 21 Apiospora genomes using comparative genomics revels a genus with tremendous synthesis potential of carbohydrate active enzymes and secondary metabolites.</title>
        <authorList>
            <person name="Sorensen T."/>
        </authorList>
    </citation>
    <scope>NUCLEOTIDE SEQUENCE [LARGE SCALE GENOMIC DNA]</scope>
    <source>
        <strain evidence="1 2">CBS 135458</strain>
    </source>
</reference>
<sequence>MSLFHERIFPRQLYDREAALQCIAGLNQIGLTIHNIITSGILVNGSHDHFVQNEAEQVGLPNHAKYDDNNNNNNNVLARTDVSGNTWDADPYASDAQLFIFHEYHPGCHGIQ</sequence>
<accession>A0ABR1TS86</accession>
<proteinExistence type="predicted"/>
<comment type="caution">
    <text evidence="1">The sequence shown here is derived from an EMBL/GenBank/DDBJ whole genome shotgun (WGS) entry which is preliminary data.</text>
</comment>
<name>A0ABR1TS86_9PEZI</name>